<evidence type="ECO:0000256" key="3">
    <source>
        <dbReference type="ARBA" id="ARBA00022723"/>
    </source>
</evidence>
<protein>
    <recommendedName>
        <fullName evidence="6">Extradiol ring-cleavage dioxygenase class III enzyme subunit B domain-containing protein</fullName>
    </recommendedName>
</protein>
<dbReference type="Gene3D" id="3.40.830.10">
    <property type="entry name" value="LigB-like"/>
    <property type="match status" value="1"/>
</dbReference>
<keyword evidence="5" id="KW-0560">Oxidoreductase</keyword>
<dbReference type="EMBL" id="JALJOV010000471">
    <property type="protein sequence ID" value="KAK9863442.1"/>
    <property type="molecule type" value="Genomic_DNA"/>
</dbReference>
<keyword evidence="8" id="KW-1185">Reference proteome</keyword>
<proteinExistence type="inferred from homology"/>
<evidence type="ECO:0000256" key="4">
    <source>
        <dbReference type="ARBA" id="ARBA00022833"/>
    </source>
</evidence>
<dbReference type="SUPFAM" id="SSF53213">
    <property type="entry name" value="LigB-like"/>
    <property type="match status" value="1"/>
</dbReference>
<keyword evidence="3" id="KW-0479">Metal-binding</keyword>
<accession>A0AAW1T146</accession>
<evidence type="ECO:0000313" key="7">
    <source>
        <dbReference type="EMBL" id="KAK9863442.1"/>
    </source>
</evidence>
<dbReference type="GO" id="GO:0016702">
    <property type="term" value="F:oxidoreductase activity, acting on single donors with incorporation of molecular oxygen, incorporation of two atoms of oxygen"/>
    <property type="evidence" value="ECO:0007669"/>
    <property type="project" value="UniProtKB-ARBA"/>
</dbReference>
<evidence type="ECO:0000256" key="5">
    <source>
        <dbReference type="ARBA" id="ARBA00023002"/>
    </source>
</evidence>
<feature type="domain" description="Extradiol ring-cleavage dioxygenase class III enzyme subunit B" evidence="6">
    <location>
        <begin position="75"/>
        <end position="239"/>
    </location>
</feature>
<dbReference type="Pfam" id="PF02900">
    <property type="entry name" value="LigB"/>
    <property type="match status" value="1"/>
</dbReference>
<evidence type="ECO:0000313" key="8">
    <source>
        <dbReference type="Proteomes" id="UP001485043"/>
    </source>
</evidence>
<dbReference type="InterPro" id="IPR014436">
    <property type="entry name" value="Extradiol_dOase_DODA"/>
</dbReference>
<organism evidence="7 8">
    <name type="scientific">Apatococcus fuscideae</name>
    <dbReference type="NCBI Taxonomy" id="2026836"/>
    <lineage>
        <taxon>Eukaryota</taxon>
        <taxon>Viridiplantae</taxon>
        <taxon>Chlorophyta</taxon>
        <taxon>core chlorophytes</taxon>
        <taxon>Trebouxiophyceae</taxon>
        <taxon>Chlorellales</taxon>
        <taxon>Chlorellaceae</taxon>
        <taxon>Apatococcus</taxon>
    </lineage>
</organism>
<evidence type="ECO:0000256" key="1">
    <source>
        <dbReference type="ARBA" id="ARBA00001947"/>
    </source>
</evidence>
<comment type="cofactor">
    <cofactor evidence="1">
        <name>Zn(2+)</name>
        <dbReference type="ChEBI" id="CHEBI:29105"/>
    </cofactor>
</comment>
<dbReference type="AlphaFoldDB" id="A0AAW1T146"/>
<name>A0AAW1T146_9CHLO</name>
<dbReference type="PANTHER" id="PTHR30096">
    <property type="entry name" value="4,5-DOPA DIOXYGENASE EXTRADIOL-LIKE PROTEIN"/>
    <property type="match status" value="1"/>
</dbReference>
<dbReference type="GO" id="GO:0008270">
    <property type="term" value="F:zinc ion binding"/>
    <property type="evidence" value="ECO:0007669"/>
    <property type="project" value="InterPro"/>
</dbReference>
<dbReference type="InterPro" id="IPR004183">
    <property type="entry name" value="Xdiol_dOase_suB"/>
</dbReference>
<comment type="similarity">
    <text evidence="2">Belongs to the DODA-type extradiol aromatic ring-opening dioxygenase family.</text>
</comment>
<gene>
    <name evidence="7" type="ORF">WJX84_012372</name>
</gene>
<evidence type="ECO:0000256" key="2">
    <source>
        <dbReference type="ARBA" id="ARBA00007581"/>
    </source>
</evidence>
<sequence length="255" mass="27291">MSVCPFPALYLTHGGGPLPLLSHKPHAHLAAWADATLCTVAASSVNSSCVCTLGGAICLRLKLPPPRNDIRLLWLAQRVSELLGAAGVKHQQEARGFDHAAFVPLKLAYPAAEIPVVSLSLLSSMDPQAHIDVGKALAPLRSEGVLIIGSGSSYHNLRDMLGGGMSMVAPEDVKQQIKVFNTDLRAALTDGRHNPEQREQRLAHWEQLAGARRCHPREEHLLPLMVAFGAGGCSAAEVIYDGAIGDYEVLSFQFG</sequence>
<dbReference type="PIRSF" id="PIRSF006157">
    <property type="entry name" value="Doxgns_DODA"/>
    <property type="match status" value="1"/>
</dbReference>
<reference evidence="7 8" key="1">
    <citation type="journal article" date="2024" name="Nat. Commun.">
        <title>Phylogenomics reveals the evolutionary origins of lichenization in chlorophyte algae.</title>
        <authorList>
            <person name="Puginier C."/>
            <person name="Libourel C."/>
            <person name="Otte J."/>
            <person name="Skaloud P."/>
            <person name="Haon M."/>
            <person name="Grisel S."/>
            <person name="Petersen M."/>
            <person name="Berrin J.G."/>
            <person name="Delaux P.M."/>
            <person name="Dal Grande F."/>
            <person name="Keller J."/>
        </authorList>
    </citation>
    <scope>NUCLEOTIDE SEQUENCE [LARGE SCALE GENOMIC DNA]</scope>
    <source>
        <strain evidence="7 8">SAG 2523</strain>
    </source>
</reference>
<dbReference type="PANTHER" id="PTHR30096:SF0">
    <property type="entry name" value="4,5-DOPA DIOXYGENASE EXTRADIOL-LIKE PROTEIN"/>
    <property type="match status" value="1"/>
</dbReference>
<comment type="caution">
    <text evidence="7">The sequence shown here is derived from an EMBL/GenBank/DDBJ whole genome shotgun (WGS) entry which is preliminary data.</text>
</comment>
<dbReference type="Proteomes" id="UP001485043">
    <property type="component" value="Unassembled WGS sequence"/>
</dbReference>
<dbReference type="CDD" id="cd07363">
    <property type="entry name" value="45_DOPA_Dioxygenase"/>
    <property type="match status" value="1"/>
</dbReference>
<keyword evidence="4" id="KW-0862">Zinc</keyword>
<evidence type="ECO:0000259" key="6">
    <source>
        <dbReference type="Pfam" id="PF02900"/>
    </source>
</evidence>
<dbReference type="GO" id="GO:0008198">
    <property type="term" value="F:ferrous iron binding"/>
    <property type="evidence" value="ECO:0007669"/>
    <property type="project" value="InterPro"/>
</dbReference>